<dbReference type="SMR" id="D1B7U4"/>
<dbReference type="InterPro" id="IPR036421">
    <property type="entry name" value="Fe_dep_repressor_sf"/>
</dbReference>
<evidence type="ECO:0000256" key="7">
    <source>
        <dbReference type="ARBA" id="ARBA00023015"/>
    </source>
</evidence>
<dbReference type="EnsemblBacteria" id="ACZ18347">
    <property type="protein sequence ID" value="ACZ18347"/>
    <property type="gene ID" value="Taci_0107"/>
</dbReference>
<dbReference type="AlphaFoldDB" id="D1B7U4"/>
<dbReference type="GO" id="GO:0046983">
    <property type="term" value="F:protein dimerization activity"/>
    <property type="evidence" value="ECO:0007669"/>
    <property type="project" value="InterPro"/>
</dbReference>
<dbReference type="PANTHER" id="PTHR33238:SF11">
    <property type="entry name" value="TRANSCRIPTIONAL REGULATOR MNTR"/>
    <property type="match status" value="1"/>
</dbReference>
<dbReference type="SUPFAM" id="SSF46785">
    <property type="entry name" value="Winged helix' DNA-binding domain"/>
    <property type="match status" value="1"/>
</dbReference>
<evidence type="ECO:0000256" key="6">
    <source>
        <dbReference type="ARBA" id="ARBA00023004"/>
    </source>
</evidence>
<sequence length="218" mass="24289">MSSRRSEDYLEEMLLQEIQGGTPSVTGLARALEVTKGTVVSVLKKLSSEGLLSHERYGTPALTEAGRARALSIYRRHYNLVFFLELLGVDQDRAGRIACEMEHLLDDDLEGRIFALSEFISQGIKASEGWARELQERLSNPGTLPHPLCLAGSRTCRVVRITAEGPLRKRLMEMGFIPGASVELAGESWDRDPLKVRLQGRVVALRRDEASRVWVTEA</sequence>
<gene>
    <name evidence="14" type="ordered locus">Taci_0107</name>
</gene>
<dbReference type="InterPro" id="IPR008988">
    <property type="entry name" value="Transcriptional_repressor_C"/>
</dbReference>
<dbReference type="InterPro" id="IPR007167">
    <property type="entry name" value="Fe-transptr_FeoA-like"/>
</dbReference>
<dbReference type="InterPro" id="IPR050536">
    <property type="entry name" value="DtxR_MntR_Metal-Reg"/>
</dbReference>
<dbReference type="InterPro" id="IPR038157">
    <property type="entry name" value="FeoA_core_dom"/>
</dbReference>
<dbReference type="InterPro" id="IPR001367">
    <property type="entry name" value="Fe_dep_repressor"/>
</dbReference>
<keyword evidence="7" id="KW-0805">Transcription regulation</keyword>
<keyword evidence="9" id="KW-0010">Activator</keyword>
<dbReference type="InterPro" id="IPR022689">
    <property type="entry name" value="Iron_dep_repressor"/>
</dbReference>
<dbReference type="Gene3D" id="1.10.10.10">
    <property type="entry name" value="Winged helix-like DNA-binding domain superfamily/Winged helix DNA-binding domain"/>
    <property type="match status" value="1"/>
</dbReference>
<evidence type="ECO:0000256" key="11">
    <source>
        <dbReference type="ARBA" id="ARBA00023211"/>
    </source>
</evidence>
<dbReference type="InterPro" id="IPR036388">
    <property type="entry name" value="WH-like_DNA-bd_sf"/>
</dbReference>
<dbReference type="EMBL" id="CP001818">
    <property type="protein sequence ID" value="ACZ18347.1"/>
    <property type="molecule type" value="Genomic_DNA"/>
</dbReference>
<dbReference type="eggNOG" id="COG1321">
    <property type="taxonomic scope" value="Bacteria"/>
</dbReference>
<accession>D1B7U4</accession>
<comment type="similarity">
    <text evidence="2">Belongs to the DtxR/MntR family.</text>
</comment>
<evidence type="ECO:0000256" key="3">
    <source>
        <dbReference type="ARBA" id="ARBA00011738"/>
    </source>
</evidence>
<evidence type="ECO:0000256" key="8">
    <source>
        <dbReference type="ARBA" id="ARBA00023125"/>
    </source>
</evidence>
<proteinExistence type="inferred from homology"/>
<dbReference type="GO" id="GO:0003700">
    <property type="term" value="F:DNA-binding transcription factor activity"/>
    <property type="evidence" value="ECO:0007669"/>
    <property type="project" value="InterPro"/>
</dbReference>
<dbReference type="Proteomes" id="UP000002030">
    <property type="component" value="Chromosome"/>
</dbReference>
<comment type="subcellular location">
    <subcellularLocation>
        <location evidence="1">Cytoplasm</location>
    </subcellularLocation>
</comment>
<keyword evidence="4" id="KW-0963">Cytoplasm</keyword>
<dbReference type="RefSeq" id="WP_012868863.1">
    <property type="nucleotide sequence ID" value="NC_013522.1"/>
</dbReference>
<keyword evidence="15" id="KW-1185">Reference proteome</keyword>
<evidence type="ECO:0000256" key="9">
    <source>
        <dbReference type="ARBA" id="ARBA00023159"/>
    </source>
</evidence>
<keyword evidence="8" id="KW-0238">DNA-binding</keyword>
<evidence type="ECO:0000256" key="5">
    <source>
        <dbReference type="ARBA" id="ARBA00022491"/>
    </source>
</evidence>
<dbReference type="GO" id="GO:0003677">
    <property type="term" value="F:DNA binding"/>
    <property type="evidence" value="ECO:0007669"/>
    <property type="project" value="UniProtKB-KW"/>
</dbReference>
<dbReference type="SUPFAM" id="SSF50037">
    <property type="entry name" value="C-terminal domain of transcriptional repressors"/>
    <property type="match status" value="1"/>
</dbReference>
<dbReference type="Gene3D" id="2.30.30.90">
    <property type="match status" value="1"/>
</dbReference>
<evidence type="ECO:0000256" key="1">
    <source>
        <dbReference type="ARBA" id="ARBA00004496"/>
    </source>
</evidence>
<dbReference type="Pfam" id="PF01325">
    <property type="entry name" value="Fe_dep_repress"/>
    <property type="match status" value="1"/>
</dbReference>
<keyword evidence="10" id="KW-0804">Transcription</keyword>
<dbReference type="HOGENOM" id="CLU_069532_0_1_0"/>
<comment type="subunit">
    <text evidence="3">Homodimer.</text>
</comment>
<evidence type="ECO:0000256" key="2">
    <source>
        <dbReference type="ARBA" id="ARBA00007871"/>
    </source>
</evidence>
<dbReference type="PROSITE" id="PS50944">
    <property type="entry name" value="HTH_DTXR"/>
    <property type="match status" value="1"/>
</dbReference>
<dbReference type="SUPFAM" id="SSF47979">
    <property type="entry name" value="Iron-dependent repressor protein, dimerization domain"/>
    <property type="match status" value="1"/>
</dbReference>
<dbReference type="STRING" id="525903.Taci_0107"/>
<evidence type="ECO:0000313" key="14">
    <source>
        <dbReference type="EMBL" id="ACZ18347.1"/>
    </source>
</evidence>
<dbReference type="Pfam" id="PF04023">
    <property type="entry name" value="FeoA"/>
    <property type="match status" value="1"/>
</dbReference>
<evidence type="ECO:0000256" key="4">
    <source>
        <dbReference type="ARBA" id="ARBA00022490"/>
    </source>
</evidence>
<keyword evidence="5" id="KW-0678">Repressor</keyword>
<dbReference type="SMART" id="SM00899">
    <property type="entry name" value="FeoA"/>
    <property type="match status" value="1"/>
</dbReference>
<dbReference type="InterPro" id="IPR022687">
    <property type="entry name" value="HTH_DTXR"/>
</dbReference>
<feature type="domain" description="HTH dtxR-type" evidence="13">
    <location>
        <begin position="1"/>
        <end position="63"/>
    </location>
</feature>
<dbReference type="eggNOG" id="COG1918">
    <property type="taxonomic scope" value="Bacteria"/>
</dbReference>
<evidence type="ECO:0000256" key="12">
    <source>
        <dbReference type="ARBA" id="ARBA00032593"/>
    </source>
</evidence>
<name>D1B7U4_THEAS</name>
<protein>
    <recommendedName>
        <fullName evidence="12">Manganese transport regulator</fullName>
    </recommendedName>
</protein>
<keyword evidence="11" id="KW-0464">Manganese</keyword>
<organism evidence="14 15">
    <name type="scientific">Thermanaerovibrio acidaminovorans (strain ATCC 49978 / DSM 6589 / Su883)</name>
    <name type="common">Selenomonas acidaminovorans</name>
    <dbReference type="NCBI Taxonomy" id="525903"/>
    <lineage>
        <taxon>Bacteria</taxon>
        <taxon>Thermotogati</taxon>
        <taxon>Synergistota</taxon>
        <taxon>Synergistia</taxon>
        <taxon>Synergistales</taxon>
        <taxon>Synergistaceae</taxon>
        <taxon>Thermanaerovibrio</taxon>
    </lineage>
</organism>
<dbReference type="KEGG" id="tai:Taci_0107"/>
<evidence type="ECO:0000313" key="15">
    <source>
        <dbReference type="Proteomes" id="UP000002030"/>
    </source>
</evidence>
<evidence type="ECO:0000259" key="13">
    <source>
        <dbReference type="PROSITE" id="PS50944"/>
    </source>
</evidence>
<reference evidence="14 15" key="1">
    <citation type="journal article" date="2009" name="Stand. Genomic Sci.">
        <title>Complete genome sequence of Thermanaerovibrio acidaminovorans type strain (Su883).</title>
        <authorList>
            <person name="Chovatia M."/>
            <person name="Sikorski J."/>
            <person name="Schroder M."/>
            <person name="Lapidus A."/>
            <person name="Nolan M."/>
            <person name="Tice H."/>
            <person name="Glavina Del Rio T."/>
            <person name="Copeland A."/>
            <person name="Cheng J.F."/>
            <person name="Lucas S."/>
            <person name="Chen F."/>
            <person name="Bruce D."/>
            <person name="Goodwin L."/>
            <person name="Pitluck S."/>
            <person name="Ivanova N."/>
            <person name="Mavromatis K."/>
            <person name="Ovchinnikova G."/>
            <person name="Pati A."/>
            <person name="Chen A."/>
            <person name="Palaniappan K."/>
            <person name="Land M."/>
            <person name="Hauser L."/>
            <person name="Chang Y.J."/>
            <person name="Jeffries C.D."/>
            <person name="Chain P."/>
            <person name="Saunders E."/>
            <person name="Detter J.C."/>
            <person name="Brettin T."/>
            <person name="Rohde M."/>
            <person name="Goker M."/>
            <person name="Spring S."/>
            <person name="Bristow J."/>
            <person name="Markowitz V."/>
            <person name="Hugenholtz P."/>
            <person name="Kyrpides N.C."/>
            <person name="Klenk H.P."/>
            <person name="Eisen J.A."/>
        </authorList>
    </citation>
    <scope>NUCLEOTIDE SEQUENCE [LARGE SCALE GENOMIC DNA]</scope>
    <source>
        <strain evidence="15">ATCC 49978 / DSM 6589 / Su883</strain>
    </source>
</reference>
<dbReference type="SMART" id="SM00529">
    <property type="entry name" value="HTH_DTXR"/>
    <property type="match status" value="1"/>
</dbReference>
<dbReference type="GO" id="GO:0046914">
    <property type="term" value="F:transition metal ion binding"/>
    <property type="evidence" value="ECO:0007669"/>
    <property type="project" value="InterPro"/>
</dbReference>
<evidence type="ECO:0000256" key="10">
    <source>
        <dbReference type="ARBA" id="ARBA00023163"/>
    </source>
</evidence>
<dbReference type="GO" id="GO:0005737">
    <property type="term" value="C:cytoplasm"/>
    <property type="evidence" value="ECO:0007669"/>
    <property type="project" value="UniProtKB-SubCell"/>
</dbReference>
<dbReference type="Pfam" id="PF02742">
    <property type="entry name" value="Fe_dep_repr_C"/>
    <property type="match status" value="1"/>
</dbReference>
<dbReference type="InterPro" id="IPR036390">
    <property type="entry name" value="WH_DNA-bd_sf"/>
</dbReference>
<dbReference type="OrthoDB" id="9791355at2"/>
<keyword evidence="6" id="KW-0408">Iron</keyword>
<dbReference type="PANTHER" id="PTHR33238">
    <property type="entry name" value="IRON (METAL) DEPENDENT REPRESSOR, DTXR FAMILY"/>
    <property type="match status" value="1"/>
</dbReference>